<dbReference type="Proteomes" id="UP001209878">
    <property type="component" value="Unassembled WGS sequence"/>
</dbReference>
<dbReference type="PANTHER" id="PTHR42776">
    <property type="entry name" value="SERINE PEPTIDASE S9 FAMILY MEMBER"/>
    <property type="match status" value="1"/>
</dbReference>
<dbReference type="InterPro" id="IPR029058">
    <property type="entry name" value="AB_hydrolase_fold"/>
</dbReference>
<proteinExistence type="predicted"/>
<feature type="domain" description="Peptidase S9 prolyl oligopeptidase catalytic" evidence="2">
    <location>
        <begin position="128"/>
        <end position="262"/>
    </location>
</feature>
<dbReference type="PANTHER" id="PTHR42776:SF4">
    <property type="entry name" value="ACYLAMINO-ACID-RELEASING ENZYME"/>
    <property type="match status" value="1"/>
</dbReference>
<comment type="caution">
    <text evidence="3">The sequence shown here is derived from an EMBL/GenBank/DDBJ whole genome shotgun (WGS) entry which is preliminary data.</text>
</comment>
<evidence type="ECO:0000313" key="3">
    <source>
        <dbReference type="EMBL" id="KAK2155253.1"/>
    </source>
</evidence>
<dbReference type="Pfam" id="PF00326">
    <property type="entry name" value="Peptidase_S9"/>
    <property type="match status" value="1"/>
</dbReference>
<gene>
    <name evidence="3" type="ORF">NP493_2091g00008</name>
</gene>
<organism evidence="3 4">
    <name type="scientific">Ridgeia piscesae</name>
    <name type="common">Tubeworm</name>
    <dbReference type="NCBI Taxonomy" id="27915"/>
    <lineage>
        <taxon>Eukaryota</taxon>
        <taxon>Metazoa</taxon>
        <taxon>Spiralia</taxon>
        <taxon>Lophotrochozoa</taxon>
        <taxon>Annelida</taxon>
        <taxon>Polychaeta</taxon>
        <taxon>Sedentaria</taxon>
        <taxon>Canalipalpata</taxon>
        <taxon>Sabellida</taxon>
        <taxon>Siboglinidae</taxon>
        <taxon>Ridgeia</taxon>
    </lineage>
</organism>
<evidence type="ECO:0000259" key="2">
    <source>
        <dbReference type="Pfam" id="PF00326"/>
    </source>
</evidence>
<accession>A0AAD9JL77</accession>
<dbReference type="SUPFAM" id="SSF53474">
    <property type="entry name" value="alpha/beta-Hydrolases"/>
    <property type="match status" value="1"/>
</dbReference>
<dbReference type="EMBL" id="JAODUO010002091">
    <property type="protein sequence ID" value="KAK2155253.1"/>
    <property type="molecule type" value="Genomic_DNA"/>
</dbReference>
<dbReference type="InterPro" id="IPR001375">
    <property type="entry name" value="Peptidase_S9_cat"/>
</dbReference>
<protein>
    <recommendedName>
        <fullName evidence="2">Peptidase S9 prolyl oligopeptidase catalytic domain-containing protein</fullName>
    </recommendedName>
</protein>
<sequence length="275" mass="29996">MLGADIGSWRLLDVCNDLVVAACSSPNQPHYLVTGELPGNGEEAQIEWRKLEPVPVTLTDIRWSIFSISPPVTPPLSASTADGLDYECYLLESAECRQPDTKPPLAVYIHGGPHSVLPTEFIPYLAGLCRCGYSVLAVNYRGSTGFGQDGIESLLGKVGTQDVRDVQNAVEKVLDMDVVDKDRVVVIGGSHGGFLTAHLIGQFPDFYKAAVCRNPVIDLCSMFGTSDIPDWVFTEGGLTFTHAQIANPAIYEELWKRSPIRYVNQVICVLRLAVT</sequence>
<dbReference type="InterPro" id="IPR002471">
    <property type="entry name" value="Pept_S9_AS"/>
</dbReference>
<dbReference type="GO" id="GO:0006508">
    <property type="term" value="P:proteolysis"/>
    <property type="evidence" value="ECO:0007669"/>
    <property type="project" value="InterPro"/>
</dbReference>
<evidence type="ECO:0000256" key="1">
    <source>
        <dbReference type="ARBA" id="ARBA00022801"/>
    </source>
</evidence>
<dbReference type="GO" id="GO:0004252">
    <property type="term" value="F:serine-type endopeptidase activity"/>
    <property type="evidence" value="ECO:0007669"/>
    <property type="project" value="InterPro"/>
</dbReference>
<name>A0AAD9JL77_RIDPI</name>
<evidence type="ECO:0000313" key="4">
    <source>
        <dbReference type="Proteomes" id="UP001209878"/>
    </source>
</evidence>
<dbReference type="PROSITE" id="PS00708">
    <property type="entry name" value="PRO_ENDOPEP_SER"/>
    <property type="match status" value="1"/>
</dbReference>
<reference evidence="3" key="1">
    <citation type="journal article" date="2023" name="Mol. Biol. Evol.">
        <title>Third-Generation Sequencing Reveals the Adaptive Role of the Epigenome in Three Deep-Sea Polychaetes.</title>
        <authorList>
            <person name="Perez M."/>
            <person name="Aroh O."/>
            <person name="Sun Y."/>
            <person name="Lan Y."/>
            <person name="Juniper S.K."/>
            <person name="Young C.R."/>
            <person name="Angers B."/>
            <person name="Qian P.Y."/>
        </authorList>
    </citation>
    <scope>NUCLEOTIDE SEQUENCE</scope>
    <source>
        <strain evidence="3">R07B-5</strain>
    </source>
</reference>
<dbReference type="Gene3D" id="3.40.50.1820">
    <property type="entry name" value="alpha/beta hydrolase"/>
    <property type="match status" value="1"/>
</dbReference>
<keyword evidence="1" id="KW-0378">Hydrolase</keyword>
<keyword evidence="4" id="KW-1185">Reference proteome</keyword>
<dbReference type="AlphaFoldDB" id="A0AAD9JL77"/>